<sequence>MDYEEASIEYQRRFMRWWHSKKRDILYSWKKKKNTVFKWFAHSQVSLWYDRVRRRPPIYHEHRNLPKITLSALAETGREELTIPVLKQRSYTDNQPVISSALADTLCGDLGIDGVLEKFNTTLGTSYSLGSKDLCHLGKTTLSSILEPFVTRNDDFGTVYAHLRRCWYASDATGIKNALCSGEEEDRKMRAEVLIHDRIKTWSVLPRRVWDLYANRVVPYWVTTRNLYKTRLSHAWAISHAWVDESERDANLDLIRIEMLNVGAQYAWLDVLCLRQEGGKSEHLRLEEWKLDVPTIGWVYRSAPGVLCYFNGLGQPLHLTPDYFKSDRCWFRRAWTLQEITDVPFMGGETGDEVVENAVRKTFDEQLARLRQTRKRLSAIEYVSEMQNRVSSNSLDKVAGLAYLFTPDSIPIYDAEMSAMDAWEVLMDTRGSECRAEFFFYCPETGTTNCWRPSWQQVMRLKTLLWSSMLEPLPYSVGVRFSVSWVGKIYKTEDTDEDWYEGYCIHSADVRGLDEGLKEGKRRQGEMFFKNTAGVSCTFKIFADHVYPIPDGSYALLAS</sequence>
<accession>A0AA39P7S4</accession>
<comment type="caution">
    <text evidence="1">The sequence shown here is derived from an EMBL/GenBank/DDBJ whole genome shotgun (WGS) entry which is preliminary data.</text>
</comment>
<gene>
    <name evidence="1" type="ORF">IW261DRAFT_1626405</name>
</gene>
<protein>
    <recommendedName>
        <fullName evidence="3">Heterokaryon incompatibility domain-containing protein</fullName>
    </recommendedName>
</protein>
<dbReference type="AlphaFoldDB" id="A0AA39P7S4"/>
<evidence type="ECO:0008006" key="3">
    <source>
        <dbReference type="Google" id="ProtNLM"/>
    </source>
</evidence>
<evidence type="ECO:0000313" key="2">
    <source>
        <dbReference type="Proteomes" id="UP001175227"/>
    </source>
</evidence>
<reference evidence="1" key="1">
    <citation type="submission" date="2023-06" db="EMBL/GenBank/DDBJ databases">
        <authorList>
            <consortium name="Lawrence Berkeley National Laboratory"/>
            <person name="Ahrendt S."/>
            <person name="Sahu N."/>
            <person name="Indic B."/>
            <person name="Wong-Bajracharya J."/>
            <person name="Merenyi Z."/>
            <person name="Ke H.-M."/>
            <person name="Monk M."/>
            <person name="Kocsube S."/>
            <person name="Drula E."/>
            <person name="Lipzen A."/>
            <person name="Balint B."/>
            <person name="Henrissat B."/>
            <person name="Andreopoulos B."/>
            <person name="Martin F.M."/>
            <person name="Harder C.B."/>
            <person name="Rigling D."/>
            <person name="Ford K.L."/>
            <person name="Foster G.D."/>
            <person name="Pangilinan J."/>
            <person name="Papanicolaou A."/>
            <person name="Barry K."/>
            <person name="LaButti K."/>
            <person name="Viragh M."/>
            <person name="Koriabine M."/>
            <person name="Yan M."/>
            <person name="Riley R."/>
            <person name="Champramary S."/>
            <person name="Plett K.L."/>
            <person name="Tsai I.J."/>
            <person name="Slot J."/>
            <person name="Sipos G."/>
            <person name="Plett J."/>
            <person name="Nagy L.G."/>
            <person name="Grigoriev I.V."/>
        </authorList>
    </citation>
    <scope>NUCLEOTIDE SEQUENCE</scope>
    <source>
        <strain evidence="1">ICMP 16352</strain>
    </source>
</reference>
<keyword evidence="2" id="KW-1185">Reference proteome</keyword>
<evidence type="ECO:0000313" key="1">
    <source>
        <dbReference type="EMBL" id="KAK0479167.1"/>
    </source>
</evidence>
<dbReference type="Proteomes" id="UP001175227">
    <property type="component" value="Unassembled WGS sequence"/>
</dbReference>
<dbReference type="EMBL" id="JAUEPR010000012">
    <property type="protein sequence ID" value="KAK0479167.1"/>
    <property type="molecule type" value="Genomic_DNA"/>
</dbReference>
<name>A0AA39P7S4_9AGAR</name>
<proteinExistence type="predicted"/>
<organism evidence="1 2">
    <name type="scientific">Armillaria novae-zelandiae</name>
    <dbReference type="NCBI Taxonomy" id="153914"/>
    <lineage>
        <taxon>Eukaryota</taxon>
        <taxon>Fungi</taxon>
        <taxon>Dikarya</taxon>
        <taxon>Basidiomycota</taxon>
        <taxon>Agaricomycotina</taxon>
        <taxon>Agaricomycetes</taxon>
        <taxon>Agaricomycetidae</taxon>
        <taxon>Agaricales</taxon>
        <taxon>Marasmiineae</taxon>
        <taxon>Physalacriaceae</taxon>
        <taxon>Armillaria</taxon>
    </lineage>
</organism>